<feature type="transmembrane region" description="Helical" evidence="8">
    <location>
        <begin position="1105"/>
        <end position="1124"/>
    </location>
</feature>
<keyword evidence="2" id="KW-1003">Cell membrane</keyword>
<sequence length="1711" mass="173808">MGILAVLAAVLLGGRAAAREPSSLGPAFERDLARLASYPHRLAGTEPGRDASAYVMQRLREAGVDEVLPLEMPVWQTMPRLEQGPGPGAGAADGGAKSGVRLTVRDANGFERGVVPLFPCRPNLVCPPVTPAGGLTGPLRYAGRGSAAEVAAAVATPGDAAPIVVLDYDVPQEAWERAFALGAAAVVFRAEAGVAAGEAMKSVPAPMNLPRFFAEVDPGSGLSAGLDLTAGGAEATLEAAVPVVAATGRSVVAVIEPAPGATPALTAAAARRRPVVLAADLDSFGSVPERGPGARNAANAALLLEAARRLAADPPPRRVVLVFLDNAGRGMQGARTFYAALTDDPARRREAIQAAARDLAASTLALRTLPQDADAARGLPASAAASLRPLLAARAAWARADAARELRLLRLEAARGDEAAGAMLPTVSGRVARWDAVRRHVHEAADAGTLFTVEAAPREGRELLAAARAALRARSTAAARRQVELGQQEAVQAAASGRVAGDARAVRVALHASLDLSGEGPSWGVVAGSDAGRVGAAWSLSPEADAPGYHQRVLGHFAAAAAAAGDAPAFRGLDAETLRDPAAGRLAVPGPLVHSGFLAGTHGFFNVAFATCHDARRRDGHPGDTLAALDAAGFAAQGDAALRLFVAGLNRPGLPDRAPFADKAIDNRAGTRRPAAVAAAGAADDSLGVPVGPVVQQRVAGGLAEDRPAPGAVVALFPMPADPANAWNSLARRAIPSYEPARMVVADGAGRFDVVAAHADLDRQLATLGATHDARGALTAVSTQERVGGTPAAALRTDLLGLGLGDGSAAASGSAVVTLRPDEPTAPGRFTVLLGAAGSRPRPADALVGQAGPFGFYHLTPGLADSGVRVFQPEGPLLLPPGEFAPAAGPADPAAAGSGRGGVSVLLASAGNLWSLNESRLAALRARGILRGDLERLHRDARAALDNAAGGGEAAPEAARLAFALGQRVYNPLRAAMDDLVNAVVLLLALAVPFAFFGERLLIGAKGIRGRVAGFAVCFGLTFAALYALHPGFAVASTPIIVFLAFAILLLSGLVIVLLISKFRVQLAKLHGEGGQPQNAGQVAALLAAVQMGISTMRRRKTRTALTTLTVVVLTFTVLCFAGFERRLGVGLAAVGTPGPGTPTDAVLVRRVDGGPLPRAAAELAGAAASAAGGRDASLLGGAAGGGVGAGGPAEALATWRIDPPGLAEGVPGGGLALAREDGTADGRIRCVVGIDPRLPRRWPALSRALASATASGVGPERFTAATLAGELSADGVFLNPAAARSLRLEVGDRFRLAGRRVRLAGVLDADRIGRLRHVDGQPVLPVLEPGRDRAAGGSSAGRDAAASAGGGAAERLGVAEVAFVGVRLAEELGGRPDGLTVFPAGGIGVAETADALATALPQPAWSAGAAGLERRVLTTLTSVSGAAAIVVPLALGGLIVFGTLLGSISDRKQEIYTFSALGLAPRHIGALFLAEGAVYAVVGGLGGQLLALFLARVSATLAQRGLVPELPVNFASGNALFATGVVMAVVMLSSLYPAAAAARSANPGLVRRWRLPAPVRTPGGGDRLDLVFPFTVSAADMGGVRGFLAEHFRSHDDAGIGRFACSSVAAVPGEGDAAGPDGGDAPTLLADVALAPFDLGVTQRLRLWSEPSDIAGVDRVRVVVDRLSGTRGDFARLNKPFFAGLRRQFLLWRTLPDESREGYRREAAAG</sequence>
<dbReference type="RefSeq" id="WP_014435381.1">
    <property type="nucleotide sequence ID" value="NC_017080.1"/>
</dbReference>
<evidence type="ECO:0000313" key="11">
    <source>
        <dbReference type="EMBL" id="BAM02161.1"/>
    </source>
</evidence>
<feature type="transmembrane region" description="Helical" evidence="8">
    <location>
        <begin position="980"/>
        <end position="998"/>
    </location>
</feature>
<evidence type="ECO:0000256" key="8">
    <source>
        <dbReference type="SAM" id="Phobius"/>
    </source>
</evidence>
<accession>I0IA73</accession>
<feature type="transmembrane region" description="Helical" evidence="8">
    <location>
        <begin position="1470"/>
        <end position="1500"/>
    </location>
</feature>
<dbReference type="Pfam" id="PF02687">
    <property type="entry name" value="FtsX"/>
    <property type="match status" value="1"/>
</dbReference>
<evidence type="ECO:0000259" key="9">
    <source>
        <dbReference type="Pfam" id="PF02687"/>
    </source>
</evidence>
<feature type="transmembrane region" description="Helical" evidence="8">
    <location>
        <begin position="1426"/>
        <end position="1449"/>
    </location>
</feature>
<feature type="transmembrane region" description="Helical" evidence="8">
    <location>
        <begin position="1010"/>
        <end position="1028"/>
    </location>
</feature>
<keyword evidence="3 8" id="KW-0812">Transmembrane</keyword>
<protein>
    <recommendedName>
        <fullName evidence="13">FtsX-like permease family protein</fullName>
    </recommendedName>
</protein>
<comment type="subcellular location">
    <subcellularLocation>
        <location evidence="1">Cell membrane</location>
        <topology evidence="1">Multi-pass membrane protein</topology>
    </subcellularLocation>
</comment>
<dbReference type="EMBL" id="AP012338">
    <property type="protein sequence ID" value="BAM02161.1"/>
    <property type="molecule type" value="Genomic_DNA"/>
</dbReference>
<evidence type="ECO:0000259" key="10">
    <source>
        <dbReference type="Pfam" id="PF04389"/>
    </source>
</evidence>
<evidence type="ECO:0000256" key="1">
    <source>
        <dbReference type="ARBA" id="ARBA00004651"/>
    </source>
</evidence>
<comment type="similarity">
    <text evidence="6">Belongs to the ABC-4 integral membrane protein family.</text>
</comment>
<evidence type="ECO:0000313" key="12">
    <source>
        <dbReference type="Proteomes" id="UP000007881"/>
    </source>
</evidence>
<evidence type="ECO:0000256" key="5">
    <source>
        <dbReference type="ARBA" id="ARBA00023136"/>
    </source>
</evidence>
<reference evidence="11 12" key="1">
    <citation type="submission" date="2012-02" db="EMBL/GenBank/DDBJ databases">
        <title>Complete genome sequence of Phycisphaera mikurensis NBRC 102666.</title>
        <authorList>
            <person name="Ankai A."/>
            <person name="Hosoyama A."/>
            <person name="Terui Y."/>
            <person name="Sekine M."/>
            <person name="Fukai R."/>
            <person name="Kato Y."/>
            <person name="Nakamura S."/>
            <person name="Yamada-Narita S."/>
            <person name="Kawakoshi A."/>
            <person name="Fukunaga Y."/>
            <person name="Yamazaki S."/>
            <person name="Fujita N."/>
        </authorList>
    </citation>
    <scope>NUCLEOTIDE SEQUENCE [LARGE SCALE GENOMIC DNA]</scope>
    <source>
        <strain evidence="12">NBRC 102666 / KCTC 22515 / FYK2301M01</strain>
    </source>
</reference>
<dbReference type="InterPro" id="IPR050250">
    <property type="entry name" value="Macrolide_Exporter_MacB"/>
</dbReference>
<evidence type="ECO:0000256" key="6">
    <source>
        <dbReference type="ARBA" id="ARBA00038076"/>
    </source>
</evidence>
<dbReference type="PANTHER" id="PTHR30572">
    <property type="entry name" value="MEMBRANE COMPONENT OF TRANSPORTER-RELATED"/>
    <property type="match status" value="1"/>
</dbReference>
<name>I0IA73_PHYMF</name>
<dbReference type="InterPro" id="IPR007484">
    <property type="entry name" value="Peptidase_M28"/>
</dbReference>
<dbReference type="Gene3D" id="3.40.630.10">
    <property type="entry name" value="Zn peptidases"/>
    <property type="match status" value="1"/>
</dbReference>
<dbReference type="SUPFAM" id="SSF53187">
    <property type="entry name" value="Zn-dependent exopeptidases"/>
    <property type="match status" value="1"/>
</dbReference>
<dbReference type="InterPro" id="IPR003838">
    <property type="entry name" value="ABC3_permease_C"/>
</dbReference>
<evidence type="ECO:0000256" key="2">
    <source>
        <dbReference type="ARBA" id="ARBA00022475"/>
    </source>
</evidence>
<evidence type="ECO:0000256" key="4">
    <source>
        <dbReference type="ARBA" id="ARBA00022989"/>
    </source>
</evidence>
<evidence type="ECO:0008006" key="13">
    <source>
        <dbReference type="Google" id="ProtNLM"/>
    </source>
</evidence>
<evidence type="ECO:0000256" key="7">
    <source>
        <dbReference type="SAM" id="MobiDB-lite"/>
    </source>
</evidence>
<evidence type="ECO:0000256" key="3">
    <source>
        <dbReference type="ARBA" id="ARBA00022692"/>
    </source>
</evidence>
<dbReference type="HOGENOM" id="CLU_240525_0_0_0"/>
<feature type="domain" description="Peptidase M28" evidence="10">
    <location>
        <begin position="272"/>
        <end position="343"/>
    </location>
</feature>
<dbReference type="Proteomes" id="UP000007881">
    <property type="component" value="Chromosome"/>
</dbReference>
<dbReference type="PANTHER" id="PTHR30572:SF4">
    <property type="entry name" value="ABC TRANSPORTER PERMEASE YTRF"/>
    <property type="match status" value="1"/>
</dbReference>
<dbReference type="STRING" id="1142394.PSMK_00020"/>
<feature type="compositionally biased region" description="Low complexity" evidence="7">
    <location>
        <begin position="1336"/>
        <end position="1347"/>
    </location>
</feature>
<proteinExistence type="inferred from homology"/>
<gene>
    <name evidence="11" type="ordered locus">PSMK_00020</name>
</gene>
<dbReference type="KEGG" id="phm:PSMK_00020"/>
<dbReference type="Pfam" id="PF04389">
    <property type="entry name" value="Peptidase_M28"/>
    <property type="match status" value="1"/>
</dbReference>
<dbReference type="OrthoDB" id="9773692at2"/>
<feature type="region of interest" description="Disordered" evidence="7">
    <location>
        <begin position="1327"/>
        <end position="1347"/>
    </location>
</feature>
<dbReference type="Gene3D" id="3.50.30.30">
    <property type="match status" value="1"/>
</dbReference>
<dbReference type="eggNOG" id="COG0577">
    <property type="taxonomic scope" value="Bacteria"/>
</dbReference>
<dbReference type="GO" id="GO:0022857">
    <property type="term" value="F:transmembrane transporter activity"/>
    <property type="evidence" value="ECO:0007669"/>
    <property type="project" value="TreeGrafter"/>
</dbReference>
<feature type="transmembrane region" description="Helical" evidence="8">
    <location>
        <begin position="1520"/>
        <end position="1543"/>
    </location>
</feature>
<organism evidence="11 12">
    <name type="scientific">Phycisphaera mikurensis (strain NBRC 102666 / KCTC 22515 / FYK2301M01)</name>
    <dbReference type="NCBI Taxonomy" id="1142394"/>
    <lineage>
        <taxon>Bacteria</taxon>
        <taxon>Pseudomonadati</taxon>
        <taxon>Planctomycetota</taxon>
        <taxon>Phycisphaerae</taxon>
        <taxon>Phycisphaerales</taxon>
        <taxon>Phycisphaeraceae</taxon>
        <taxon>Phycisphaera</taxon>
    </lineage>
</organism>
<feature type="transmembrane region" description="Helical" evidence="8">
    <location>
        <begin position="1040"/>
        <end position="1060"/>
    </location>
</feature>
<keyword evidence="5 8" id="KW-0472">Membrane</keyword>
<keyword evidence="12" id="KW-1185">Reference proteome</keyword>
<keyword evidence="4 8" id="KW-1133">Transmembrane helix</keyword>
<dbReference type="GO" id="GO:0005886">
    <property type="term" value="C:plasma membrane"/>
    <property type="evidence" value="ECO:0007669"/>
    <property type="project" value="UniProtKB-SubCell"/>
</dbReference>
<feature type="domain" description="ABC3 transporter permease C-terminal" evidence="9">
    <location>
        <begin position="1429"/>
        <end position="1544"/>
    </location>
</feature>